<keyword evidence="2" id="KW-0812">Transmembrane</keyword>
<feature type="transmembrane region" description="Helical" evidence="2">
    <location>
        <begin position="150"/>
        <end position="168"/>
    </location>
</feature>
<sequence>MDPNDAAGLLREQQNPSSPHFQADAIIPGWRKNVHLYGPLIMSAFVILYAPGVAQHLGLEIEEMVLLVAATGIPTYLIGSTVYPKDLPAPAPDQSVRFTRKNKLYRAAVIATYGRIFGTPFNLWFYIIDVALSFVVGQLVGERPERRSEFLVALVWILGNHIVMMVIPPNTPVLGFLMTALDRTLFRTAYVALVDDIVGVLTRPNVDTFWGKLNLVLIQTFTIVCLVYWVIGYRKGWQQALRARVVAEHSESETQA</sequence>
<dbReference type="AlphaFoldDB" id="A0A9Q8ZG06"/>
<protein>
    <submittedName>
        <fullName evidence="3">Uncharacterized protein</fullName>
    </submittedName>
</protein>
<reference evidence="3" key="1">
    <citation type="submission" date="2021-12" db="EMBL/GenBank/DDBJ databases">
        <title>Curvularia clavata genome.</title>
        <authorList>
            <person name="Cao Y."/>
        </authorList>
    </citation>
    <scope>NUCLEOTIDE SEQUENCE</scope>
    <source>
        <strain evidence="3">Yc1106</strain>
    </source>
</reference>
<feature type="transmembrane region" description="Helical" evidence="2">
    <location>
        <begin position="123"/>
        <end position="141"/>
    </location>
</feature>
<evidence type="ECO:0000313" key="4">
    <source>
        <dbReference type="Proteomes" id="UP001056012"/>
    </source>
</evidence>
<evidence type="ECO:0000256" key="2">
    <source>
        <dbReference type="SAM" id="Phobius"/>
    </source>
</evidence>
<name>A0A9Q8ZG06_CURCL</name>
<gene>
    <name evidence="3" type="ORF">yc1106_09981</name>
</gene>
<feature type="transmembrane region" description="Helical" evidence="2">
    <location>
        <begin position="209"/>
        <end position="231"/>
    </location>
</feature>
<dbReference type="EMBL" id="CP089281">
    <property type="protein sequence ID" value="USP82707.1"/>
    <property type="molecule type" value="Genomic_DNA"/>
</dbReference>
<keyword evidence="2" id="KW-0472">Membrane</keyword>
<dbReference type="OrthoDB" id="3756114at2759"/>
<feature type="region of interest" description="Disordered" evidence="1">
    <location>
        <begin position="1"/>
        <end position="20"/>
    </location>
</feature>
<proteinExistence type="predicted"/>
<feature type="transmembrane region" description="Helical" evidence="2">
    <location>
        <begin position="34"/>
        <end position="52"/>
    </location>
</feature>
<dbReference type="Proteomes" id="UP001056012">
    <property type="component" value="Chromosome 8"/>
</dbReference>
<feature type="transmembrane region" description="Helical" evidence="2">
    <location>
        <begin position="64"/>
        <end position="83"/>
    </location>
</feature>
<keyword evidence="4" id="KW-1185">Reference proteome</keyword>
<evidence type="ECO:0000313" key="3">
    <source>
        <dbReference type="EMBL" id="USP82707.1"/>
    </source>
</evidence>
<dbReference type="VEuPathDB" id="FungiDB:yc1106_09981"/>
<organism evidence="3 4">
    <name type="scientific">Curvularia clavata</name>
    <dbReference type="NCBI Taxonomy" id="95742"/>
    <lineage>
        <taxon>Eukaryota</taxon>
        <taxon>Fungi</taxon>
        <taxon>Dikarya</taxon>
        <taxon>Ascomycota</taxon>
        <taxon>Pezizomycotina</taxon>
        <taxon>Dothideomycetes</taxon>
        <taxon>Pleosporomycetidae</taxon>
        <taxon>Pleosporales</taxon>
        <taxon>Pleosporineae</taxon>
        <taxon>Pleosporaceae</taxon>
        <taxon>Curvularia</taxon>
    </lineage>
</organism>
<keyword evidence="2" id="KW-1133">Transmembrane helix</keyword>
<accession>A0A9Q8ZG06</accession>
<evidence type="ECO:0000256" key="1">
    <source>
        <dbReference type="SAM" id="MobiDB-lite"/>
    </source>
</evidence>